<organism evidence="2 3">
    <name type="scientific">Criibacterium bergeronii</name>
    <dbReference type="NCBI Taxonomy" id="1871336"/>
    <lineage>
        <taxon>Bacteria</taxon>
        <taxon>Bacillati</taxon>
        <taxon>Bacillota</taxon>
        <taxon>Clostridia</taxon>
        <taxon>Peptostreptococcales</taxon>
        <taxon>Filifactoraceae</taxon>
        <taxon>Criibacterium</taxon>
    </lineage>
</organism>
<name>A0A371IMK4_9FIRM</name>
<protein>
    <submittedName>
        <fullName evidence="2">Uncharacterized protein</fullName>
    </submittedName>
</protein>
<accession>A0A371IMK4</accession>
<evidence type="ECO:0000313" key="2">
    <source>
        <dbReference type="EMBL" id="RDY21680.1"/>
    </source>
</evidence>
<evidence type="ECO:0000256" key="1">
    <source>
        <dbReference type="SAM" id="MobiDB-lite"/>
    </source>
</evidence>
<dbReference type="AlphaFoldDB" id="A0A371IMK4"/>
<sequence length="228" mass="26342">MNVSFINNTYMNYSRSKLNGNLIGIKQNDQEDKRKTLSAETLRGLSELQIKNEVTKNYYENSFVKNKDEQNQPNTPLQQALEQMKKSQEAQDEHEKQEKISKKIARGEATPEEEAYLAEKNPELHQKATIAKKNTQEVKNALKKARTKQEAQSIISTAKTLALSVLEKDMTLGELMMEGINKVEKDFRKENPKLKDDTMLDEFKTFTIDKVRAKAIQRYKNNMNTYMG</sequence>
<dbReference type="RefSeq" id="WP_068911316.1">
    <property type="nucleotide sequence ID" value="NZ_MBEW02000005.1"/>
</dbReference>
<comment type="caution">
    <text evidence="2">The sequence shown here is derived from an EMBL/GenBank/DDBJ whole genome shotgun (WGS) entry which is preliminary data.</text>
</comment>
<evidence type="ECO:0000313" key="3">
    <source>
        <dbReference type="Proteomes" id="UP000093352"/>
    </source>
</evidence>
<gene>
    <name evidence="2" type="ORF">BBG48_003605</name>
</gene>
<keyword evidence="3" id="KW-1185">Reference proteome</keyword>
<proteinExistence type="predicted"/>
<dbReference type="Proteomes" id="UP000093352">
    <property type="component" value="Unassembled WGS sequence"/>
</dbReference>
<dbReference type="EMBL" id="MBEW02000005">
    <property type="protein sequence ID" value="RDY21680.1"/>
    <property type="molecule type" value="Genomic_DNA"/>
</dbReference>
<feature type="region of interest" description="Disordered" evidence="1">
    <location>
        <begin position="80"/>
        <end position="112"/>
    </location>
</feature>
<feature type="compositionally biased region" description="Basic and acidic residues" evidence="1">
    <location>
        <begin position="83"/>
        <end position="101"/>
    </location>
</feature>
<reference evidence="2 3" key="1">
    <citation type="journal article" date="2016" name="Genome Announc.">
        <title>Draft Genome Sequence of Criibacterium bergeronii gen. nov., sp. nov., Strain CCRI-22567T, Isolated from a Vaginal Sample from a Woman with Bacterial Vaginosis.</title>
        <authorList>
            <person name="Maheux A.F."/>
            <person name="Berube E."/>
            <person name="Boudreau D.K."/>
            <person name="Raymond F."/>
            <person name="Corbeil J."/>
            <person name="Roy P.H."/>
            <person name="Boissinot M."/>
            <person name="Omar R.F."/>
        </authorList>
    </citation>
    <scope>NUCLEOTIDE SEQUENCE [LARGE SCALE GENOMIC DNA]</scope>
    <source>
        <strain evidence="2 3">CCRI-22567</strain>
    </source>
</reference>